<comment type="caution">
    <text evidence="2">The sequence shown here is derived from an EMBL/GenBank/DDBJ whole genome shotgun (WGS) entry which is preliminary data.</text>
</comment>
<dbReference type="AlphaFoldDB" id="A0AAV9Z801"/>
<reference evidence="2 3" key="1">
    <citation type="journal article" date="2024" name="J Genomics">
        <title>Draft genome sequencing and assembly of Favolaschia claudopus CIRM-BRFM 2984 isolated from oak limbs.</title>
        <authorList>
            <person name="Navarro D."/>
            <person name="Drula E."/>
            <person name="Chaduli D."/>
            <person name="Cazenave R."/>
            <person name="Ahrendt S."/>
            <person name="Wang J."/>
            <person name="Lipzen A."/>
            <person name="Daum C."/>
            <person name="Barry K."/>
            <person name="Grigoriev I.V."/>
            <person name="Favel A."/>
            <person name="Rosso M.N."/>
            <person name="Martin F."/>
        </authorList>
    </citation>
    <scope>NUCLEOTIDE SEQUENCE [LARGE SCALE GENOMIC DNA]</scope>
    <source>
        <strain evidence="2 3">CIRM-BRFM 2984</strain>
    </source>
</reference>
<evidence type="ECO:0000313" key="3">
    <source>
        <dbReference type="Proteomes" id="UP001362999"/>
    </source>
</evidence>
<organism evidence="2 3">
    <name type="scientific">Favolaschia claudopus</name>
    <dbReference type="NCBI Taxonomy" id="2862362"/>
    <lineage>
        <taxon>Eukaryota</taxon>
        <taxon>Fungi</taxon>
        <taxon>Dikarya</taxon>
        <taxon>Basidiomycota</taxon>
        <taxon>Agaricomycotina</taxon>
        <taxon>Agaricomycetes</taxon>
        <taxon>Agaricomycetidae</taxon>
        <taxon>Agaricales</taxon>
        <taxon>Marasmiineae</taxon>
        <taxon>Mycenaceae</taxon>
        <taxon>Favolaschia</taxon>
    </lineage>
</organism>
<name>A0AAV9Z801_9AGAR</name>
<sequence length="264" mass="29742">MKFKVFWWKSYVSEVKRDFEEVTGNEALSEITAEQSAEVADGDADNRESDDVVLKKTESGYVGTTNVDDYKYRPRECGALSLYEYFQMSTKLKRTKAELQQFLESVSSSSGLPSTSSSSTQSITQWLSEDSLGPEENLLALPFERQHPLWKKEGTFTGEAGEDEEFFDKDAESVLVKGPNQLSKELKMLSAEKVLRSCGWTRELAAGAPVISEKIVPTVRLRGSQWKIAITSMKEDLLAAKRKNAPASRKKHQEGADSYRFRVR</sequence>
<evidence type="ECO:0000256" key="1">
    <source>
        <dbReference type="SAM" id="MobiDB-lite"/>
    </source>
</evidence>
<feature type="region of interest" description="Disordered" evidence="1">
    <location>
        <begin position="241"/>
        <end position="264"/>
    </location>
</feature>
<evidence type="ECO:0000313" key="2">
    <source>
        <dbReference type="EMBL" id="KAK6974297.1"/>
    </source>
</evidence>
<dbReference type="Proteomes" id="UP001362999">
    <property type="component" value="Unassembled WGS sequence"/>
</dbReference>
<accession>A0AAV9Z801</accession>
<keyword evidence="3" id="KW-1185">Reference proteome</keyword>
<protein>
    <submittedName>
        <fullName evidence="2">Uncharacterized protein</fullName>
    </submittedName>
</protein>
<feature type="compositionally biased region" description="Basic and acidic residues" evidence="1">
    <location>
        <begin position="253"/>
        <end position="264"/>
    </location>
</feature>
<feature type="compositionally biased region" description="Basic residues" evidence="1">
    <location>
        <begin position="241"/>
        <end position="252"/>
    </location>
</feature>
<proteinExistence type="predicted"/>
<gene>
    <name evidence="2" type="ORF">R3P38DRAFT_2812043</name>
</gene>
<dbReference type="EMBL" id="JAWWNJ010000185">
    <property type="protein sequence ID" value="KAK6974297.1"/>
    <property type="molecule type" value="Genomic_DNA"/>
</dbReference>